<name>A0A8X6WRX1_9ARAC</name>
<organism evidence="2 3">
    <name type="scientific">Trichonephila inaurata madagascariensis</name>
    <dbReference type="NCBI Taxonomy" id="2747483"/>
    <lineage>
        <taxon>Eukaryota</taxon>
        <taxon>Metazoa</taxon>
        <taxon>Ecdysozoa</taxon>
        <taxon>Arthropoda</taxon>
        <taxon>Chelicerata</taxon>
        <taxon>Arachnida</taxon>
        <taxon>Araneae</taxon>
        <taxon>Araneomorphae</taxon>
        <taxon>Entelegynae</taxon>
        <taxon>Araneoidea</taxon>
        <taxon>Nephilidae</taxon>
        <taxon>Trichonephila</taxon>
        <taxon>Trichonephila inaurata</taxon>
    </lineage>
</organism>
<feature type="signal peptide" evidence="1">
    <location>
        <begin position="1"/>
        <end position="24"/>
    </location>
</feature>
<dbReference type="AlphaFoldDB" id="A0A8X6WRX1"/>
<feature type="non-terminal residue" evidence="2">
    <location>
        <position position="73"/>
    </location>
</feature>
<proteinExistence type="predicted"/>
<accession>A0A8X6WRX1</accession>
<dbReference type="Proteomes" id="UP000886998">
    <property type="component" value="Unassembled WGS sequence"/>
</dbReference>
<gene>
    <name evidence="2" type="primary">AVEN_122451_1</name>
    <name evidence="2" type="ORF">TNIN_375041</name>
</gene>
<feature type="chain" id="PRO_5036464225" evidence="1">
    <location>
        <begin position="25"/>
        <end position="73"/>
    </location>
</feature>
<keyword evidence="3" id="KW-1185">Reference proteome</keyword>
<comment type="caution">
    <text evidence="2">The sequence shown here is derived from an EMBL/GenBank/DDBJ whole genome shotgun (WGS) entry which is preliminary data.</text>
</comment>
<dbReference type="EMBL" id="BMAV01001745">
    <property type="protein sequence ID" value="GFY40179.1"/>
    <property type="molecule type" value="Genomic_DNA"/>
</dbReference>
<keyword evidence="1" id="KW-0732">Signal</keyword>
<dbReference type="OrthoDB" id="6506916at2759"/>
<sequence>MRLQKCTIIGVAALTLFLIVPTHGKKIHYNKNSKHNHLERIQEPEDSLPSDQSKELRNHLAKHLHDDQDECHK</sequence>
<evidence type="ECO:0000313" key="2">
    <source>
        <dbReference type="EMBL" id="GFY40179.1"/>
    </source>
</evidence>
<protein>
    <submittedName>
        <fullName evidence="2">Uncharacterized protein</fullName>
    </submittedName>
</protein>
<reference evidence="2" key="1">
    <citation type="submission" date="2020-08" db="EMBL/GenBank/DDBJ databases">
        <title>Multicomponent nature underlies the extraordinary mechanical properties of spider dragline silk.</title>
        <authorList>
            <person name="Kono N."/>
            <person name="Nakamura H."/>
            <person name="Mori M."/>
            <person name="Yoshida Y."/>
            <person name="Ohtoshi R."/>
            <person name="Malay A.D."/>
            <person name="Moran D.A.P."/>
            <person name="Tomita M."/>
            <person name="Numata K."/>
            <person name="Arakawa K."/>
        </authorList>
    </citation>
    <scope>NUCLEOTIDE SEQUENCE</scope>
</reference>
<evidence type="ECO:0000313" key="3">
    <source>
        <dbReference type="Proteomes" id="UP000886998"/>
    </source>
</evidence>
<evidence type="ECO:0000256" key="1">
    <source>
        <dbReference type="SAM" id="SignalP"/>
    </source>
</evidence>